<evidence type="ECO:0000256" key="2">
    <source>
        <dbReference type="ARBA" id="ARBA00022692"/>
    </source>
</evidence>
<dbReference type="InterPro" id="IPR036259">
    <property type="entry name" value="MFS_trans_sf"/>
</dbReference>
<keyword evidence="3 5" id="KW-1133">Transmembrane helix</keyword>
<dbReference type="PANTHER" id="PTHR23501:SF5">
    <property type="entry name" value="TRANSPORT PROTEIN"/>
    <property type="match status" value="1"/>
</dbReference>
<name>A0A4R2E8H1_9BACT</name>
<dbReference type="OrthoDB" id="1404010at2"/>
<dbReference type="PROSITE" id="PS51257">
    <property type="entry name" value="PROKAR_LIPOPROTEIN"/>
    <property type="match status" value="1"/>
</dbReference>
<dbReference type="SUPFAM" id="SSF103473">
    <property type="entry name" value="MFS general substrate transporter"/>
    <property type="match status" value="1"/>
</dbReference>
<feature type="transmembrane region" description="Helical" evidence="5">
    <location>
        <begin position="275"/>
        <end position="292"/>
    </location>
</feature>
<dbReference type="EMBL" id="SLWB01000021">
    <property type="protein sequence ID" value="TCN62044.1"/>
    <property type="molecule type" value="Genomic_DNA"/>
</dbReference>
<accession>A0A4R2E8H1</accession>
<evidence type="ECO:0000256" key="3">
    <source>
        <dbReference type="ARBA" id="ARBA00022989"/>
    </source>
</evidence>
<feature type="transmembrane region" description="Helical" evidence="5">
    <location>
        <begin position="237"/>
        <end position="255"/>
    </location>
</feature>
<feature type="transmembrane region" description="Helical" evidence="5">
    <location>
        <begin position="473"/>
        <end position="490"/>
    </location>
</feature>
<dbReference type="GO" id="GO:0005886">
    <property type="term" value="C:plasma membrane"/>
    <property type="evidence" value="ECO:0007669"/>
    <property type="project" value="TreeGrafter"/>
</dbReference>
<feature type="transmembrane region" description="Helical" evidence="5">
    <location>
        <begin position="205"/>
        <end position="225"/>
    </location>
</feature>
<feature type="transmembrane region" description="Helical" evidence="5">
    <location>
        <begin position="312"/>
        <end position="331"/>
    </location>
</feature>
<feature type="transmembrane region" description="Helical" evidence="5">
    <location>
        <begin position="82"/>
        <end position="98"/>
    </location>
</feature>
<feature type="transmembrane region" description="Helical" evidence="5">
    <location>
        <begin position="365"/>
        <end position="390"/>
    </location>
</feature>
<dbReference type="RefSeq" id="WP_131840511.1">
    <property type="nucleotide sequence ID" value="NZ_SLWB01000021.1"/>
</dbReference>
<feature type="transmembrane region" description="Helical" evidence="5">
    <location>
        <begin position="340"/>
        <end position="359"/>
    </location>
</feature>
<keyword evidence="4 5" id="KW-0472">Membrane</keyword>
<feature type="transmembrane region" description="Helical" evidence="5">
    <location>
        <begin position="174"/>
        <end position="193"/>
    </location>
</feature>
<evidence type="ECO:0000256" key="5">
    <source>
        <dbReference type="SAM" id="Phobius"/>
    </source>
</evidence>
<dbReference type="AlphaFoldDB" id="A0A4R2E8H1"/>
<sequence>MYKQGLYHDWVPKLLQLLLIIVTFLPFMAVSCVYSSNIIDMSSGMGEISEAFSFASNAMFIGMAGAMPLLIRTKPYFRSKEIVVGGLVIMSLLCYVTSTTDNVYVIAFASLLMGFFKMFGTIEFILPIYFIITPKMDRKRFYPIFYPLAIIIGQYAGFYMGSLAYRMFWEHTNLVAIIYCLSCALLSLVFMHNSRGMKKMPFYQFHWTSLLLFFAMMMVLNYVLTFTKFHGWFQSEVIWWGTVAFFVMLVIFVAFQLSIKRPFMDMGGFSKKNVIHSLVMIALMGLFVSSGSMQNTYMMGVLGYSSLLTNQINLAMFPGAIIGGIICFFWLRRNLDLKELVMIGFGAYLVAHIILYFTIAPVVQVSFFILPTILKGIGLCVLYISLAIYCSQRLTNNQMLSAMAILVMVRSFVGQALFGSILAWAFYKLQLQNLTNLASHMDAADFMGQLRGGGLMLYKSTQLQAIMLAVKQLLGYTIIAGFVILIYIALHRFGSTRYRRIVIMRKRVKGYSIRGYQTNGRKKKEEQAIEDVTPVAM</sequence>
<keyword evidence="7" id="KW-1185">Reference proteome</keyword>
<evidence type="ECO:0000313" key="6">
    <source>
        <dbReference type="EMBL" id="TCN62044.1"/>
    </source>
</evidence>
<reference evidence="6 7" key="1">
    <citation type="submission" date="2019-03" db="EMBL/GenBank/DDBJ databases">
        <title>Genomic Encyclopedia of Archaeal and Bacterial Type Strains, Phase II (KMG-II): from individual species to whole genera.</title>
        <authorList>
            <person name="Goeker M."/>
        </authorList>
    </citation>
    <scope>NUCLEOTIDE SEQUENCE [LARGE SCALE GENOMIC DNA]</scope>
    <source>
        <strain evidence="6 7">RL-C</strain>
    </source>
</reference>
<gene>
    <name evidence="6" type="ORF">CLV25_1213</name>
</gene>
<evidence type="ECO:0008006" key="8">
    <source>
        <dbReference type="Google" id="ProtNLM"/>
    </source>
</evidence>
<feature type="transmembrane region" description="Helical" evidence="5">
    <location>
        <begin position="51"/>
        <end position="70"/>
    </location>
</feature>
<evidence type="ECO:0000256" key="4">
    <source>
        <dbReference type="ARBA" id="ARBA00023136"/>
    </source>
</evidence>
<feature type="transmembrane region" description="Helical" evidence="5">
    <location>
        <begin position="104"/>
        <end position="132"/>
    </location>
</feature>
<protein>
    <recommendedName>
        <fullName evidence="8">MFS transporter</fullName>
    </recommendedName>
</protein>
<organism evidence="6 7">
    <name type="scientific">Acetobacteroides hydrogenigenes</name>
    <dbReference type="NCBI Taxonomy" id="979970"/>
    <lineage>
        <taxon>Bacteria</taxon>
        <taxon>Pseudomonadati</taxon>
        <taxon>Bacteroidota</taxon>
        <taxon>Bacteroidia</taxon>
        <taxon>Bacteroidales</taxon>
        <taxon>Rikenellaceae</taxon>
        <taxon>Acetobacteroides</taxon>
    </lineage>
</organism>
<dbReference type="Proteomes" id="UP000294830">
    <property type="component" value="Unassembled WGS sequence"/>
</dbReference>
<keyword evidence="2 5" id="KW-0812">Transmembrane</keyword>
<evidence type="ECO:0000256" key="1">
    <source>
        <dbReference type="ARBA" id="ARBA00004141"/>
    </source>
</evidence>
<proteinExistence type="predicted"/>
<feature type="transmembrane region" description="Helical" evidence="5">
    <location>
        <begin position="144"/>
        <end position="168"/>
    </location>
</feature>
<dbReference type="GO" id="GO:0022857">
    <property type="term" value="F:transmembrane transporter activity"/>
    <property type="evidence" value="ECO:0007669"/>
    <property type="project" value="TreeGrafter"/>
</dbReference>
<comment type="caution">
    <text evidence="6">The sequence shown here is derived from an EMBL/GenBank/DDBJ whole genome shotgun (WGS) entry which is preliminary data.</text>
</comment>
<feature type="transmembrane region" description="Helical" evidence="5">
    <location>
        <begin position="402"/>
        <end position="427"/>
    </location>
</feature>
<dbReference type="PANTHER" id="PTHR23501">
    <property type="entry name" value="MAJOR FACILITATOR SUPERFAMILY"/>
    <property type="match status" value="1"/>
</dbReference>
<comment type="subcellular location">
    <subcellularLocation>
        <location evidence="1">Membrane</location>
        <topology evidence="1">Multi-pass membrane protein</topology>
    </subcellularLocation>
</comment>
<evidence type="ECO:0000313" key="7">
    <source>
        <dbReference type="Proteomes" id="UP000294830"/>
    </source>
</evidence>